<dbReference type="PRINTS" id="PR00723">
    <property type="entry name" value="SUBTILISIN"/>
</dbReference>
<dbReference type="PROSITE" id="PS00136">
    <property type="entry name" value="SUBTILASE_ASP"/>
    <property type="match status" value="1"/>
</dbReference>
<dbReference type="AlphaFoldDB" id="A0A239AXE0"/>
<dbReference type="InterPro" id="IPR050131">
    <property type="entry name" value="Peptidase_S8_subtilisin-like"/>
</dbReference>
<protein>
    <submittedName>
        <fullName evidence="11">Pre-peptidase C-terminal domain-containing protein</fullName>
    </submittedName>
</protein>
<evidence type="ECO:0000313" key="12">
    <source>
        <dbReference type="Proteomes" id="UP000198415"/>
    </source>
</evidence>
<feature type="signal peptide" evidence="8">
    <location>
        <begin position="1"/>
        <end position="35"/>
    </location>
</feature>
<evidence type="ECO:0000256" key="6">
    <source>
        <dbReference type="RuleBase" id="RU003355"/>
    </source>
</evidence>
<dbReference type="Proteomes" id="UP000198415">
    <property type="component" value="Unassembled WGS sequence"/>
</dbReference>
<feature type="region of interest" description="Disordered" evidence="7">
    <location>
        <begin position="159"/>
        <end position="179"/>
    </location>
</feature>
<proteinExistence type="inferred from homology"/>
<sequence>MRQTSTWGRRTFTSVLAVGMIAGVATLSGSIPAAAQPGAESAPAALQKTPEDPSAPKESPADSLGSHDADLLAEAEAAKKPSVTVIIATDKGKASDVAAKVKSLGGTVTRRVDQVGYVLASVPTGKVLSAAKLPGISAVDLDETIKLPDPDLGVAGERATRQAAPPAGPGATTPAVNPYMPTDEIGSVAFKKKNPRYDGRGVTIGIMDSGVDIDHPALQKTTTGERKIVDWVTATDPLLESDGSWRAMRTPVAGPAFGYQGVQWTAPAGNWLINRFSENITAASEPEGDVNRDGDTTDWWGILYDPVSHDIRVDTNQNFDFTDDAVMRPYNEKLDVGHFGTDNPATAIAERMPFVVEYREDVDLTPAGLPGQTADFVSIGITEGLHATHVAGIAAGNDLLGNVNLDGQAPGAKIVSARACSWGGGCTAAALTTGMVDLVVNRHVDVINMSIGGLPALNDANNARAVLYDKLINDYGVQMFISAGNSGPGVNTIGDPSVANDVVSVAASVSKDTWLANYGSVTRRKLQLFPFSSRGPREDGGFKPNIAAPGSAISAAPTWEVVDGLTTVGYTLPVGYAMENGTSMASPQAAGAAALLLSAAKAKDLGVTPAQLRRAIYSTAGLIPGESVNAQGYGQMNVPAAWKLLTKNSPVRDYTSSAPVCSPLGDFLATPGQGQGIYNRCAAGQGGLKAGQRKTYTIKLTRTSGPAKAIRHTLTWLGDRKAFSSAGSVVLPLNKTVSVPVTVRAQEGDASAILKVDDPSTPVVDFEVLNTVIAGVDTTKPSYAQTFAGSVDRNSTTSFFVTVPQGTTALQVDLSGIATGSQTRWTAINPWGVPVDSTASANCYTNYSDASVCKPQERAYENPLPGVWELEVESRRTSPALNNPFKLTAKIQGVTVSPETVTLPSVTIGQATPAAWTVRNNFGPLTVTAQGGPLGSASRQRPTIAEGAKQQYTVEVPEGAQRLDVSIGNPGDIGADLDLSVLKDGVQVAQQADGDAEEAVSIANPAAGTYTVVIDGYAVPSGSTAYDYLDVYYSPALGAVTIPATAVPLAGGAQTTITGSVTAASVPPAGRSLFGEVTVLTDEGAVVGRGSVAITAVTN</sequence>
<reference evidence="11 12" key="1">
    <citation type="submission" date="2017-06" db="EMBL/GenBank/DDBJ databases">
        <authorList>
            <person name="Kim H.J."/>
            <person name="Triplett B.A."/>
        </authorList>
    </citation>
    <scope>NUCLEOTIDE SEQUENCE [LARGE SCALE GENOMIC DNA]</scope>
    <source>
        <strain evidence="11 12">DSM 43151</strain>
    </source>
</reference>
<feature type="domain" description="Peptidase S8/S53" evidence="9">
    <location>
        <begin position="199"/>
        <end position="634"/>
    </location>
</feature>
<dbReference type="GO" id="GO:0004252">
    <property type="term" value="F:serine-type endopeptidase activity"/>
    <property type="evidence" value="ECO:0007669"/>
    <property type="project" value="UniProtKB-UniRule"/>
</dbReference>
<gene>
    <name evidence="11" type="ORF">SAMN06264365_108194</name>
</gene>
<feature type="active site" description="Charge relay system" evidence="5">
    <location>
        <position position="583"/>
    </location>
</feature>
<evidence type="ECO:0000256" key="5">
    <source>
        <dbReference type="PROSITE-ProRule" id="PRU01240"/>
    </source>
</evidence>
<name>A0A239AXE0_9ACTN</name>
<dbReference type="Gene3D" id="2.60.120.380">
    <property type="match status" value="1"/>
</dbReference>
<organism evidence="11 12">
    <name type="scientific">Actinoplanes regularis</name>
    <dbReference type="NCBI Taxonomy" id="52697"/>
    <lineage>
        <taxon>Bacteria</taxon>
        <taxon>Bacillati</taxon>
        <taxon>Actinomycetota</taxon>
        <taxon>Actinomycetes</taxon>
        <taxon>Micromonosporales</taxon>
        <taxon>Micromonosporaceae</taxon>
        <taxon>Actinoplanes</taxon>
    </lineage>
</organism>
<evidence type="ECO:0000259" key="10">
    <source>
        <dbReference type="Pfam" id="PF04151"/>
    </source>
</evidence>
<dbReference type="PANTHER" id="PTHR43806">
    <property type="entry name" value="PEPTIDASE S8"/>
    <property type="match status" value="1"/>
</dbReference>
<evidence type="ECO:0000259" key="9">
    <source>
        <dbReference type="Pfam" id="PF00082"/>
    </source>
</evidence>
<feature type="chain" id="PRO_5038829016" evidence="8">
    <location>
        <begin position="36"/>
        <end position="1099"/>
    </location>
</feature>
<dbReference type="InterPro" id="IPR000209">
    <property type="entry name" value="Peptidase_S8/S53_dom"/>
</dbReference>
<evidence type="ECO:0000256" key="2">
    <source>
        <dbReference type="ARBA" id="ARBA00022670"/>
    </source>
</evidence>
<dbReference type="Gene3D" id="3.40.50.200">
    <property type="entry name" value="Peptidase S8/S53 domain"/>
    <property type="match status" value="2"/>
</dbReference>
<keyword evidence="2 5" id="KW-0645">Protease</keyword>
<dbReference type="Pfam" id="PF00082">
    <property type="entry name" value="Peptidase_S8"/>
    <property type="match status" value="1"/>
</dbReference>
<feature type="domain" description="Peptidase C-terminal archaeal/bacterial" evidence="10">
    <location>
        <begin position="952"/>
        <end position="1015"/>
    </location>
</feature>
<dbReference type="Pfam" id="PF04151">
    <property type="entry name" value="PPC"/>
    <property type="match status" value="1"/>
</dbReference>
<feature type="region of interest" description="Disordered" evidence="7">
    <location>
        <begin position="34"/>
        <end position="66"/>
    </location>
</feature>
<dbReference type="InterPro" id="IPR015500">
    <property type="entry name" value="Peptidase_S8_subtilisin-rel"/>
</dbReference>
<keyword evidence="4 5" id="KW-0720">Serine protease</keyword>
<dbReference type="InterPro" id="IPR036852">
    <property type="entry name" value="Peptidase_S8/S53_dom_sf"/>
</dbReference>
<evidence type="ECO:0000313" key="11">
    <source>
        <dbReference type="EMBL" id="SNS00396.1"/>
    </source>
</evidence>
<dbReference type="PROSITE" id="PS51892">
    <property type="entry name" value="SUBTILASE"/>
    <property type="match status" value="1"/>
</dbReference>
<feature type="active site" description="Charge relay system" evidence="5">
    <location>
        <position position="208"/>
    </location>
</feature>
<dbReference type="Gene3D" id="3.30.70.80">
    <property type="entry name" value="Peptidase S8 propeptide/proteinase inhibitor I9"/>
    <property type="match status" value="1"/>
</dbReference>
<dbReference type="PANTHER" id="PTHR43806:SF11">
    <property type="entry name" value="CEREVISIN-RELATED"/>
    <property type="match status" value="1"/>
</dbReference>
<keyword evidence="8" id="KW-0732">Signal</keyword>
<feature type="compositionally biased region" description="Low complexity" evidence="7">
    <location>
        <begin position="34"/>
        <end position="45"/>
    </location>
</feature>
<dbReference type="EMBL" id="FZNR01000008">
    <property type="protein sequence ID" value="SNS00396.1"/>
    <property type="molecule type" value="Genomic_DNA"/>
</dbReference>
<keyword evidence="12" id="KW-1185">Reference proteome</keyword>
<comment type="similarity">
    <text evidence="1 5 6">Belongs to the peptidase S8 family.</text>
</comment>
<dbReference type="SUPFAM" id="SSF52743">
    <property type="entry name" value="Subtilisin-like"/>
    <property type="match status" value="1"/>
</dbReference>
<evidence type="ECO:0000256" key="3">
    <source>
        <dbReference type="ARBA" id="ARBA00022801"/>
    </source>
</evidence>
<dbReference type="PROSITE" id="PS00138">
    <property type="entry name" value="SUBTILASE_SER"/>
    <property type="match status" value="1"/>
</dbReference>
<evidence type="ECO:0000256" key="4">
    <source>
        <dbReference type="ARBA" id="ARBA00022825"/>
    </source>
</evidence>
<evidence type="ECO:0000256" key="1">
    <source>
        <dbReference type="ARBA" id="ARBA00011073"/>
    </source>
</evidence>
<keyword evidence="3 5" id="KW-0378">Hydrolase</keyword>
<dbReference type="InterPro" id="IPR037045">
    <property type="entry name" value="S8pro/Inhibitor_I9_sf"/>
</dbReference>
<accession>A0A239AXE0</accession>
<evidence type="ECO:0000256" key="8">
    <source>
        <dbReference type="SAM" id="SignalP"/>
    </source>
</evidence>
<evidence type="ECO:0000256" key="7">
    <source>
        <dbReference type="SAM" id="MobiDB-lite"/>
    </source>
</evidence>
<feature type="compositionally biased region" description="Low complexity" evidence="7">
    <location>
        <begin position="163"/>
        <end position="175"/>
    </location>
</feature>
<dbReference type="InterPro" id="IPR023828">
    <property type="entry name" value="Peptidase_S8_Ser-AS"/>
</dbReference>
<dbReference type="GO" id="GO:0006508">
    <property type="term" value="P:proteolysis"/>
    <property type="evidence" value="ECO:0007669"/>
    <property type="project" value="UniProtKB-KW"/>
</dbReference>
<dbReference type="InterPro" id="IPR023827">
    <property type="entry name" value="Peptidase_S8_Asp-AS"/>
</dbReference>
<dbReference type="RefSeq" id="WP_373871925.1">
    <property type="nucleotide sequence ID" value="NZ_BOMU01000050.1"/>
</dbReference>
<feature type="active site" description="Charge relay system" evidence="5">
    <location>
        <position position="386"/>
    </location>
</feature>
<dbReference type="InterPro" id="IPR007280">
    <property type="entry name" value="Peptidase_C_arc/bac"/>
</dbReference>